<feature type="region of interest" description="Disordered" evidence="2">
    <location>
        <begin position="605"/>
        <end position="627"/>
    </location>
</feature>
<dbReference type="Proteomes" id="UP001281761">
    <property type="component" value="Unassembled WGS sequence"/>
</dbReference>
<accession>A0ABQ9YLJ8</accession>
<feature type="region of interest" description="Disordered" evidence="2">
    <location>
        <begin position="1"/>
        <end position="51"/>
    </location>
</feature>
<feature type="compositionally biased region" description="Polar residues" evidence="2">
    <location>
        <begin position="759"/>
        <end position="779"/>
    </location>
</feature>
<organism evidence="3 4">
    <name type="scientific">Blattamonas nauphoetae</name>
    <dbReference type="NCBI Taxonomy" id="2049346"/>
    <lineage>
        <taxon>Eukaryota</taxon>
        <taxon>Metamonada</taxon>
        <taxon>Preaxostyla</taxon>
        <taxon>Oxymonadida</taxon>
        <taxon>Blattamonas</taxon>
    </lineage>
</organism>
<dbReference type="EMBL" id="JARBJD010000002">
    <property type="protein sequence ID" value="KAK2964634.1"/>
    <property type="molecule type" value="Genomic_DNA"/>
</dbReference>
<sequence length="802" mass="89290">MSYPHQSLPEQRPSGHPFQVFQDDQHPTHPSSTFISSAGYLPSEQMRTKENTETPLPWNLASISTLQTHSQPDQQTAFDDFSVFSDEPAEPQLLRTADPFSGPAESHQSQYQPLQSKLATFDNFLSASVPLVQQQMVNHADHAPETTTPPPQTHFENVDRNNTEDEVEGEEIFSVEEIRLKKHLQRMKEKEEALQRAAEAKLEEENRQIAEERMMVDTPAVPQQTEPNLRATTAGTDDDFDFTHANTIFGVFGSIYGAGEETPQPTRSTMTVTLPAILGVDETDNAGHDERADGWAADEDNQPLSDDVGRDTLTTAMLFGGEFGRLSHPRKRSRQTLRDSESPRHSGFGELDDDALCRSTKRMKLELTSPLRDPSKYSMNTLLMNDIIQPQSSFHTPPRQSRRSSFHNSTQTPPRGHSPPALSGVTSPFTFKARDEPLRRSDSSERSQKLVEREIVGERKSVNQEDILEGVSKDRQKREDLKDKTRKGMIEERCEPEHDKITTLQLFADLDDIGENSFLDREDTVIGGGTPGPSNRTNQFTPNRRWNDETAARLERTSEPRMDKENASWTDNGRSDAALPSTLNFLLDTHPTNLTSLDPFGYRPTISHLHQSPPSPHTSPPSHSFDTTIRNTVHTKAAINDVMLMFTNSRPAPVLSPAKRTPFQVRPNKVTFSATTPSTAGFLGAHATPVAPHTSSISTPFACTTPSTQNNSRQPLSVVAQRTTNADILTQSRMGQRNLVTPAKSPYLTAVDPLPNYSSFRQEPTALATPSHSATTQQAPPRMTMFGDIDGAETSWSVFKDI</sequence>
<feature type="region of interest" description="Disordered" evidence="2">
    <location>
        <begin position="141"/>
        <end position="169"/>
    </location>
</feature>
<proteinExistence type="predicted"/>
<feature type="region of interest" description="Disordered" evidence="2">
    <location>
        <begin position="324"/>
        <end position="353"/>
    </location>
</feature>
<gene>
    <name evidence="3" type="ORF">BLNAU_551</name>
</gene>
<feature type="region of interest" description="Disordered" evidence="2">
    <location>
        <begin position="759"/>
        <end position="782"/>
    </location>
</feature>
<evidence type="ECO:0000313" key="4">
    <source>
        <dbReference type="Proteomes" id="UP001281761"/>
    </source>
</evidence>
<reference evidence="3 4" key="1">
    <citation type="journal article" date="2022" name="bioRxiv">
        <title>Genomics of Preaxostyla Flagellates Illuminates Evolutionary Transitions and the Path Towards Mitochondrial Loss.</title>
        <authorList>
            <person name="Novak L.V.F."/>
            <person name="Treitli S.C."/>
            <person name="Pyrih J."/>
            <person name="Halakuc P."/>
            <person name="Pipaliya S.V."/>
            <person name="Vacek V."/>
            <person name="Brzon O."/>
            <person name="Soukal P."/>
            <person name="Eme L."/>
            <person name="Dacks J.B."/>
            <person name="Karnkowska A."/>
            <person name="Elias M."/>
            <person name="Hampl V."/>
        </authorList>
    </citation>
    <scope>NUCLEOTIDE SEQUENCE [LARGE SCALE GENOMIC DNA]</scope>
    <source>
        <strain evidence="3">NAU3</strain>
        <tissue evidence="3">Gut</tissue>
    </source>
</reference>
<feature type="region of interest" description="Disordered" evidence="2">
    <location>
        <begin position="391"/>
        <end position="452"/>
    </location>
</feature>
<evidence type="ECO:0000256" key="1">
    <source>
        <dbReference type="SAM" id="Coils"/>
    </source>
</evidence>
<feature type="compositionally biased region" description="Basic and acidic residues" evidence="2">
    <location>
        <begin position="545"/>
        <end position="566"/>
    </location>
</feature>
<name>A0ABQ9YLJ8_9EUKA</name>
<comment type="caution">
    <text evidence="3">The sequence shown here is derived from an EMBL/GenBank/DDBJ whole genome shotgun (WGS) entry which is preliminary data.</text>
</comment>
<evidence type="ECO:0000313" key="3">
    <source>
        <dbReference type="EMBL" id="KAK2964634.1"/>
    </source>
</evidence>
<feature type="coiled-coil region" evidence="1">
    <location>
        <begin position="180"/>
        <end position="215"/>
    </location>
</feature>
<feature type="compositionally biased region" description="Polar residues" evidence="2">
    <location>
        <begin position="532"/>
        <end position="544"/>
    </location>
</feature>
<feature type="region of interest" description="Disordered" evidence="2">
    <location>
        <begin position="93"/>
        <end position="113"/>
    </location>
</feature>
<protein>
    <submittedName>
        <fullName evidence="3">Uncharacterized protein</fullName>
    </submittedName>
</protein>
<keyword evidence="4" id="KW-1185">Reference proteome</keyword>
<keyword evidence="1" id="KW-0175">Coiled coil</keyword>
<evidence type="ECO:0000256" key="2">
    <source>
        <dbReference type="SAM" id="MobiDB-lite"/>
    </source>
</evidence>
<feature type="compositionally biased region" description="Basic and acidic residues" evidence="2">
    <location>
        <begin position="432"/>
        <end position="452"/>
    </location>
</feature>
<feature type="region of interest" description="Disordered" evidence="2">
    <location>
        <begin position="525"/>
        <end position="575"/>
    </location>
</feature>